<dbReference type="AlphaFoldDB" id="A0A147DMJ8"/>
<evidence type="ECO:0000259" key="2">
    <source>
        <dbReference type="PROSITE" id="PS50937"/>
    </source>
</evidence>
<organism evidence="3 4">
    <name type="scientific">Curtobacterium oceanosedimentum</name>
    <dbReference type="NCBI Taxonomy" id="465820"/>
    <lineage>
        <taxon>Bacteria</taxon>
        <taxon>Bacillati</taxon>
        <taxon>Actinomycetota</taxon>
        <taxon>Actinomycetes</taxon>
        <taxon>Micrococcales</taxon>
        <taxon>Microbacteriaceae</taxon>
        <taxon>Curtobacterium</taxon>
    </lineage>
</organism>
<dbReference type="CDD" id="cd00592">
    <property type="entry name" value="HTH_MerR-like"/>
    <property type="match status" value="1"/>
</dbReference>
<dbReference type="PROSITE" id="PS50937">
    <property type="entry name" value="HTH_MERR_2"/>
    <property type="match status" value="1"/>
</dbReference>
<protein>
    <submittedName>
        <fullName evidence="3">MerR family transcriptional regulator</fullName>
    </submittedName>
</protein>
<evidence type="ECO:0000313" key="3">
    <source>
        <dbReference type="EMBL" id="KTR49016.1"/>
    </source>
</evidence>
<dbReference type="Gene3D" id="1.10.1660.10">
    <property type="match status" value="1"/>
</dbReference>
<dbReference type="OrthoDB" id="3191171at2"/>
<evidence type="ECO:0000313" key="4">
    <source>
        <dbReference type="Proteomes" id="UP000072763"/>
    </source>
</evidence>
<sequence>MAARSAAVRAGAAVPDLLTIGQVIARLKPEFPDLSSSKLRFLEERELVTPIRTASGYRKFSAADVERLRIVLGLQRDHYLPLKVIKDYLADLDAGREPVLPGGGDAPKPSILGRERRYTRDETVRAAGASPMLLTDAVSASLLPAADTYGDDAVAVLKALVELQRTGIEPRHLRTMRGVVEREVGLIESALMPVSRRGDATSRAKATELAREIAGQLEVVRSNLVRAAIGRLDT</sequence>
<dbReference type="SMART" id="SM00422">
    <property type="entry name" value="HTH_MERR"/>
    <property type="match status" value="1"/>
</dbReference>
<feature type="domain" description="HTH merR-type" evidence="2">
    <location>
        <begin position="39"/>
        <end position="91"/>
    </location>
</feature>
<dbReference type="InterPro" id="IPR047057">
    <property type="entry name" value="MerR_fam"/>
</dbReference>
<dbReference type="GO" id="GO:0003700">
    <property type="term" value="F:DNA-binding transcription factor activity"/>
    <property type="evidence" value="ECO:0007669"/>
    <property type="project" value="InterPro"/>
</dbReference>
<comment type="caution">
    <text evidence="3">The sequence shown here is derived from an EMBL/GenBank/DDBJ whole genome shotgun (WGS) entry which is preliminary data.</text>
</comment>
<reference evidence="3 4" key="1">
    <citation type="journal article" date="2016" name="Front. Microbiol.">
        <title>Genomic Resource of Rice Seed Associated Bacteria.</title>
        <authorList>
            <person name="Midha S."/>
            <person name="Bansal K."/>
            <person name="Sharma S."/>
            <person name="Kumar N."/>
            <person name="Patil P.P."/>
            <person name="Chaudhry V."/>
            <person name="Patil P.B."/>
        </authorList>
    </citation>
    <scope>NUCLEOTIDE SEQUENCE [LARGE SCALE GENOMIC DNA]</scope>
    <source>
        <strain evidence="3 4">NS359</strain>
    </source>
</reference>
<dbReference type="GO" id="GO:0003677">
    <property type="term" value="F:DNA binding"/>
    <property type="evidence" value="ECO:0007669"/>
    <property type="project" value="UniProtKB-KW"/>
</dbReference>
<dbReference type="Pfam" id="PF13411">
    <property type="entry name" value="MerR_1"/>
    <property type="match status" value="1"/>
</dbReference>
<gene>
    <name evidence="3" type="ORF">NS359_14315</name>
</gene>
<dbReference type="InterPro" id="IPR009061">
    <property type="entry name" value="DNA-bd_dom_put_sf"/>
</dbReference>
<proteinExistence type="predicted"/>
<accession>A0A147DMJ8</accession>
<dbReference type="RefSeq" id="WP_058750574.1">
    <property type="nucleotide sequence ID" value="NZ_LDRC01000088.1"/>
</dbReference>
<dbReference type="PANTHER" id="PTHR30204:SF89">
    <property type="entry name" value="HTH MERR-TYPE DOMAIN-CONTAINING PROTEIN"/>
    <property type="match status" value="1"/>
</dbReference>
<dbReference type="SUPFAM" id="SSF46955">
    <property type="entry name" value="Putative DNA-binding domain"/>
    <property type="match status" value="1"/>
</dbReference>
<dbReference type="InterPro" id="IPR000551">
    <property type="entry name" value="MerR-type_HTH_dom"/>
</dbReference>
<dbReference type="PANTHER" id="PTHR30204">
    <property type="entry name" value="REDOX-CYCLING DRUG-SENSING TRANSCRIPTIONAL ACTIVATOR SOXR"/>
    <property type="match status" value="1"/>
</dbReference>
<keyword evidence="1" id="KW-0238">DNA-binding</keyword>
<dbReference type="EMBL" id="LDRC01000088">
    <property type="protein sequence ID" value="KTR49016.1"/>
    <property type="molecule type" value="Genomic_DNA"/>
</dbReference>
<dbReference type="PATRIC" id="fig|465820.4.peg.3236"/>
<dbReference type="STRING" id="465820.NS263_10470"/>
<name>A0A147DMJ8_9MICO</name>
<dbReference type="Proteomes" id="UP000072763">
    <property type="component" value="Unassembled WGS sequence"/>
</dbReference>
<evidence type="ECO:0000256" key="1">
    <source>
        <dbReference type="ARBA" id="ARBA00023125"/>
    </source>
</evidence>